<evidence type="ECO:0000313" key="3">
    <source>
        <dbReference type="EMBL" id="MDR7294208.1"/>
    </source>
</evidence>
<dbReference type="GO" id="GO:0005524">
    <property type="term" value="F:ATP binding"/>
    <property type="evidence" value="ECO:0007669"/>
    <property type="project" value="UniProtKB-KW"/>
</dbReference>
<dbReference type="PROSITE" id="PS50893">
    <property type="entry name" value="ABC_TRANSPORTER_2"/>
    <property type="match status" value="1"/>
</dbReference>
<evidence type="ECO:0000256" key="1">
    <source>
        <dbReference type="ARBA" id="ARBA00022448"/>
    </source>
</evidence>
<dbReference type="PANTHER" id="PTHR24220:SF659">
    <property type="entry name" value="TRANSPORTER, PUTATIVE-RELATED"/>
    <property type="match status" value="1"/>
</dbReference>
<accession>A0ABU1Z0V8</accession>
<organism evidence="3 4">
    <name type="scientific">Pseudoglutamicibacter albus</name>
    <dbReference type="NCBI Taxonomy" id="98671"/>
    <lineage>
        <taxon>Bacteria</taxon>
        <taxon>Bacillati</taxon>
        <taxon>Actinomycetota</taxon>
        <taxon>Actinomycetes</taxon>
        <taxon>Micrococcales</taxon>
        <taxon>Micrococcaceae</taxon>
        <taxon>Pseudoglutamicibacter</taxon>
    </lineage>
</organism>
<dbReference type="CDD" id="cd03255">
    <property type="entry name" value="ABC_MJ0796_LolCDE_FtsE"/>
    <property type="match status" value="1"/>
</dbReference>
<reference evidence="3" key="1">
    <citation type="submission" date="2023-07" db="EMBL/GenBank/DDBJ databases">
        <title>Sequencing the genomes of 1000 actinobacteria strains.</title>
        <authorList>
            <person name="Klenk H.-P."/>
        </authorList>
    </citation>
    <scope>NUCLEOTIDE SEQUENCE</scope>
    <source>
        <strain evidence="3">DSM 13068</strain>
    </source>
</reference>
<dbReference type="EMBL" id="JAVDXX010000001">
    <property type="protein sequence ID" value="MDR7294208.1"/>
    <property type="molecule type" value="Genomic_DNA"/>
</dbReference>
<dbReference type="RefSeq" id="WP_218078913.1">
    <property type="nucleotide sequence ID" value="NZ_JAVDXX010000001.1"/>
</dbReference>
<dbReference type="InterPro" id="IPR003593">
    <property type="entry name" value="AAA+_ATPase"/>
</dbReference>
<keyword evidence="3" id="KW-0067">ATP-binding</keyword>
<feature type="domain" description="ABC transporter" evidence="2">
    <location>
        <begin position="5"/>
        <end position="226"/>
    </location>
</feature>
<dbReference type="Proteomes" id="UP001180715">
    <property type="component" value="Unassembled WGS sequence"/>
</dbReference>
<dbReference type="InterPro" id="IPR015854">
    <property type="entry name" value="ABC_transpr_LolD-like"/>
</dbReference>
<comment type="caution">
    <text evidence="3">The sequence shown here is derived from an EMBL/GenBank/DDBJ whole genome shotgun (WGS) entry which is preliminary data.</text>
</comment>
<proteinExistence type="predicted"/>
<name>A0ABU1Z0V8_9MICC</name>
<evidence type="ECO:0000259" key="2">
    <source>
        <dbReference type="PROSITE" id="PS50893"/>
    </source>
</evidence>
<keyword evidence="3" id="KW-0547">Nucleotide-binding</keyword>
<dbReference type="Pfam" id="PF00005">
    <property type="entry name" value="ABC_tran"/>
    <property type="match status" value="1"/>
</dbReference>
<gene>
    <name evidence="3" type="ORF">J2S67_001476</name>
</gene>
<evidence type="ECO:0000313" key="4">
    <source>
        <dbReference type="Proteomes" id="UP001180715"/>
    </source>
</evidence>
<dbReference type="SMART" id="SM00382">
    <property type="entry name" value="AAA"/>
    <property type="match status" value="1"/>
</dbReference>
<sequence>MMTVVSVANVHKYLGVGAQRTHVLRGIDLQASAGEFVGLSGKSGSGKTTLLRAIAGLIPVDKGRIDVLGVDVGQASEAQVLSLRRSIVGFVHQDDLLIQELTAAENVMLVLAAAGVGEREAERLASETLARVGLDELVDRYPSELSRGQCQRVGIARALSGARRVLLADEPSAALDTDNSHSMFGLFQDLADAGCTVIATSHDPIMNEYCHTGYALVDGRIEAGDIRGG</sequence>
<dbReference type="PANTHER" id="PTHR24220">
    <property type="entry name" value="IMPORT ATP-BINDING PROTEIN"/>
    <property type="match status" value="1"/>
</dbReference>
<dbReference type="InterPro" id="IPR017911">
    <property type="entry name" value="MacB-like_ATP-bd"/>
</dbReference>
<protein>
    <submittedName>
        <fullName evidence="3">ABC transport system ATP-binding protein</fullName>
    </submittedName>
</protein>
<keyword evidence="1" id="KW-0813">Transport</keyword>
<dbReference type="InterPro" id="IPR003439">
    <property type="entry name" value="ABC_transporter-like_ATP-bd"/>
</dbReference>
<keyword evidence="4" id="KW-1185">Reference proteome</keyword>